<dbReference type="SUPFAM" id="SSF110395">
    <property type="entry name" value="CutC-like"/>
    <property type="match status" value="1"/>
</dbReference>
<proteinExistence type="inferred from homology"/>
<dbReference type="GO" id="GO:0005507">
    <property type="term" value="F:copper ion binding"/>
    <property type="evidence" value="ECO:0007669"/>
    <property type="project" value="TreeGrafter"/>
</dbReference>
<organism evidence="4 5">
    <name type="scientific">Parthenolecanium corni</name>
    <dbReference type="NCBI Taxonomy" id="536013"/>
    <lineage>
        <taxon>Eukaryota</taxon>
        <taxon>Metazoa</taxon>
        <taxon>Ecdysozoa</taxon>
        <taxon>Arthropoda</taxon>
        <taxon>Hexapoda</taxon>
        <taxon>Insecta</taxon>
        <taxon>Pterygota</taxon>
        <taxon>Neoptera</taxon>
        <taxon>Paraneoptera</taxon>
        <taxon>Hemiptera</taxon>
        <taxon>Sternorrhyncha</taxon>
        <taxon>Coccoidea</taxon>
        <taxon>Coccidae</taxon>
        <taxon>Parthenolecanium</taxon>
    </lineage>
</organism>
<evidence type="ECO:0000256" key="2">
    <source>
        <dbReference type="ARBA" id="ARBA00019014"/>
    </source>
</evidence>
<dbReference type="PANTHER" id="PTHR12598:SF0">
    <property type="entry name" value="COPPER HOMEOSTASIS PROTEIN CUTC HOMOLOG"/>
    <property type="match status" value="1"/>
</dbReference>
<feature type="compositionally biased region" description="Basic and acidic residues" evidence="3">
    <location>
        <begin position="497"/>
        <end position="509"/>
    </location>
</feature>
<dbReference type="AlphaFoldDB" id="A0AAN9TUZ4"/>
<name>A0AAN9TUZ4_9HEMI</name>
<dbReference type="InterPro" id="IPR005627">
    <property type="entry name" value="CutC-like"/>
</dbReference>
<dbReference type="Pfam" id="PF03932">
    <property type="entry name" value="CutC"/>
    <property type="match status" value="1"/>
</dbReference>
<evidence type="ECO:0000313" key="5">
    <source>
        <dbReference type="Proteomes" id="UP001367676"/>
    </source>
</evidence>
<keyword evidence="5" id="KW-1185">Reference proteome</keyword>
<dbReference type="HAMAP" id="MF_00795">
    <property type="entry name" value="CutC"/>
    <property type="match status" value="1"/>
</dbReference>
<evidence type="ECO:0000256" key="1">
    <source>
        <dbReference type="ARBA" id="ARBA00007768"/>
    </source>
</evidence>
<accession>A0AAN9TUZ4</accession>
<gene>
    <name evidence="4" type="ORF">V9T40_007408</name>
</gene>
<feature type="region of interest" description="Disordered" evidence="3">
    <location>
        <begin position="484"/>
        <end position="509"/>
    </location>
</feature>
<evidence type="ECO:0000256" key="3">
    <source>
        <dbReference type="SAM" id="MobiDB-lite"/>
    </source>
</evidence>
<evidence type="ECO:0000313" key="4">
    <source>
        <dbReference type="EMBL" id="KAK7605550.1"/>
    </source>
</evidence>
<dbReference type="FunFam" id="3.20.20.380:FF:000001">
    <property type="entry name" value="Copper homeostasis protein CutC"/>
    <property type="match status" value="1"/>
</dbReference>
<comment type="caution">
    <text evidence="4">The sequence shown here is derived from an EMBL/GenBank/DDBJ whole genome shotgun (WGS) entry which is preliminary data.</text>
</comment>
<dbReference type="PANTHER" id="PTHR12598">
    <property type="entry name" value="COPPER HOMEOSTASIS PROTEIN CUTC"/>
    <property type="match status" value="1"/>
</dbReference>
<reference evidence="4 5" key="1">
    <citation type="submission" date="2024-03" db="EMBL/GenBank/DDBJ databases">
        <title>Adaptation during the transition from Ophiocordyceps entomopathogen to insect associate is accompanied by gene loss and intensified selection.</title>
        <authorList>
            <person name="Ward C.M."/>
            <person name="Onetto C.A."/>
            <person name="Borneman A.R."/>
        </authorList>
    </citation>
    <scope>NUCLEOTIDE SEQUENCE [LARGE SCALE GENOMIC DNA]</scope>
    <source>
        <strain evidence="4">AWRI1</strain>
        <tissue evidence="4">Single Adult Female</tissue>
    </source>
</reference>
<dbReference type="InterPro" id="IPR036822">
    <property type="entry name" value="CutC-like_dom_sf"/>
</dbReference>
<comment type="similarity">
    <text evidence="1">Belongs to the CutC family.</text>
</comment>
<dbReference type="EMBL" id="JBBCAQ010000002">
    <property type="protein sequence ID" value="KAK7605550.1"/>
    <property type="molecule type" value="Genomic_DNA"/>
</dbReference>
<sequence>MEVCVDNIESAINAAKGGAARIELCSSLSEGGLTPSLGIFKTIKKLIRIKIFVMLRPRGGMDFVYSENEIESMKCDAESFKNAGADGFVFGVLTVNGDVDSKACAEILEILHPLPATFHRAFDCVSHPLESLKTIADLGFTRILTSGQKKRAIDGHELLRKLIEKARRKIIIVPGSGVDENNARDLLHKTGASELHGSLRTPVKRSFNVNLEMFAESVDVNYQILVTDTDKQSAAKDYAEISLCHIDAHAMDGDGCVATRVASRYCCRAARVPEPSLTTSWLLLPTASPLSSHSTCLSTSSRISLALVFAPSVCLRHSSSTHEPFATCNLQPVCLIHSLPSAIHLTAAAATAVAAIPSATFPITTPSRSSPSQPVQQYLSKQLAFAFALGCSKFSKNIPNICHQFFRSFRNGHSAWFVRSSSFSIADIPDPSPFDAVTSRRSRIANLGYHVHASRNRKRELQVKNISIFDRSAAERNRSYVGDSEGTAVLSSSPISAKREADMSDLSKMEEAQREKIRKMFSWSSSIT</sequence>
<dbReference type="Gene3D" id="3.20.20.380">
    <property type="entry name" value="Copper homeostasis (CutC) domain"/>
    <property type="match status" value="1"/>
</dbReference>
<protein>
    <recommendedName>
        <fullName evidence="2">Copper homeostasis protein cutC homolog</fullName>
    </recommendedName>
</protein>
<dbReference type="Proteomes" id="UP001367676">
    <property type="component" value="Unassembled WGS sequence"/>
</dbReference>